<dbReference type="GO" id="GO:0003824">
    <property type="term" value="F:catalytic activity"/>
    <property type="evidence" value="ECO:0007669"/>
    <property type="project" value="InterPro"/>
</dbReference>
<dbReference type="RefSeq" id="XP_028478939.1">
    <property type="nucleotide sequence ID" value="XM_028619967.1"/>
</dbReference>
<reference evidence="3 4" key="1">
    <citation type="submission" date="2018-11" db="EMBL/GenBank/DDBJ databases">
        <title>Genome sequence of Apiotrichum porosum DSM 27194.</title>
        <authorList>
            <person name="Aliyu H."/>
            <person name="Gorte O."/>
            <person name="Ochsenreither K."/>
        </authorList>
    </citation>
    <scope>NUCLEOTIDE SEQUENCE [LARGE SCALE GENOMIC DNA]</scope>
    <source>
        <strain evidence="3 4">DSM 27194</strain>
    </source>
</reference>
<dbReference type="AlphaFoldDB" id="A0A427Y4Z6"/>
<dbReference type="InterPro" id="IPR036928">
    <property type="entry name" value="AS_sf"/>
</dbReference>
<dbReference type="PROSITE" id="PS00571">
    <property type="entry name" value="AMIDASES"/>
    <property type="match status" value="1"/>
</dbReference>
<dbReference type="InterPro" id="IPR020556">
    <property type="entry name" value="Amidase_CS"/>
</dbReference>
<keyword evidence="4" id="KW-1185">Reference proteome</keyword>
<proteinExistence type="inferred from homology"/>
<evidence type="ECO:0000313" key="4">
    <source>
        <dbReference type="Proteomes" id="UP000279236"/>
    </source>
</evidence>
<dbReference type="PANTHER" id="PTHR11895">
    <property type="entry name" value="TRANSAMIDASE"/>
    <property type="match status" value="1"/>
</dbReference>
<dbReference type="Proteomes" id="UP000279236">
    <property type="component" value="Unassembled WGS sequence"/>
</dbReference>
<dbReference type="PANTHER" id="PTHR11895:SF83">
    <property type="entry name" value="AMIDASE"/>
    <property type="match status" value="1"/>
</dbReference>
<comment type="caution">
    <text evidence="3">The sequence shown here is derived from an EMBL/GenBank/DDBJ whole genome shotgun (WGS) entry which is preliminary data.</text>
</comment>
<protein>
    <recommendedName>
        <fullName evidence="2">Amidase domain-containing protein</fullName>
    </recommendedName>
</protein>
<dbReference type="Pfam" id="PF01425">
    <property type="entry name" value="Amidase"/>
    <property type="match status" value="1"/>
</dbReference>
<dbReference type="STRING" id="105984.A0A427Y4Z6"/>
<dbReference type="Gene3D" id="3.90.1300.10">
    <property type="entry name" value="Amidase signature (AS) domain"/>
    <property type="match status" value="1"/>
</dbReference>
<dbReference type="InterPro" id="IPR000120">
    <property type="entry name" value="Amidase"/>
</dbReference>
<dbReference type="OrthoDB" id="1879366at2759"/>
<evidence type="ECO:0000313" key="3">
    <source>
        <dbReference type="EMBL" id="RSH86154.1"/>
    </source>
</evidence>
<evidence type="ECO:0000259" key="2">
    <source>
        <dbReference type="Pfam" id="PF01425"/>
    </source>
</evidence>
<dbReference type="SUPFAM" id="SSF75304">
    <property type="entry name" value="Amidase signature (AS) enzymes"/>
    <property type="match status" value="1"/>
</dbReference>
<accession>A0A427Y4Z6</accession>
<name>A0A427Y4Z6_9TREE</name>
<gene>
    <name evidence="3" type="ORF">EHS24_004385</name>
</gene>
<feature type="domain" description="Amidase" evidence="2">
    <location>
        <begin position="71"/>
        <end position="511"/>
    </location>
</feature>
<comment type="similarity">
    <text evidence="1">Belongs to the amidase family.</text>
</comment>
<dbReference type="InterPro" id="IPR023631">
    <property type="entry name" value="Amidase_dom"/>
</dbReference>
<sequence>MSAVLTPDTVSANNPVTDASVPEFLVKMGLELPADQLPEYTGFLKGIWEVWNEVDGMEDYVPAVDETRFPRLNVHRPTNEENPANAWAWRVTIEDQENKGGLLQGKTVCLKDNVAVKGVPCLVGTDFITDWVPNTDATVVTRILKAGGTVLGKAVCENLSLWGASNSAATGPISNFHAQGYSAGGSSSGTAVLVARGDVDLGIGGDQGGSIRMPASKNGLVGLKPTTGLVPYTGVASLEPTLDHVGPITRTVLDNALLLQAIAGADGIDDRQQAGCPFPTQVANYPELAQLGVKGLRVGILKESLNCPIHDQRVSDLVVRAASALAELGATVGEVSVPMHRRAPDLWAVIGRLSSAVSWTAKNCGRRQLFLNDLNDKMVPVTQGRFDKLFPSGVNTIVNGLWAWEHCPPTLLGKATNLVRKLRDEYDKTLDDFDVIITPTIPILPQRLAPQDASPAEQMASAAGLTLNTSAFNLTGHPALTIPVGVLAPDDGEPVRLPVGMQVVGKYYDETVLYRVGQAWSTAHDWQSF</sequence>
<dbReference type="GeneID" id="39588928"/>
<dbReference type="EMBL" id="RSCE01000002">
    <property type="protein sequence ID" value="RSH86154.1"/>
    <property type="molecule type" value="Genomic_DNA"/>
</dbReference>
<evidence type="ECO:0000256" key="1">
    <source>
        <dbReference type="ARBA" id="ARBA00009199"/>
    </source>
</evidence>
<organism evidence="3 4">
    <name type="scientific">Apiotrichum porosum</name>
    <dbReference type="NCBI Taxonomy" id="105984"/>
    <lineage>
        <taxon>Eukaryota</taxon>
        <taxon>Fungi</taxon>
        <taxon>Dikarya</taxon>
        <taxon>Basidiomycota</taxon>
        <taxon>Agaricomycotina</taxon>
        <taxon>Tremellomycetes</taxon>
        <taxon>Trichosporonales</taxon>
        <taxon>Trichosporonaceae</taxon>
        <taxon>Apiotrichum</taxon>
    </lineage>
</organism>